<protein>
    <submittedName>
        <fullName evidence="10">MFS transporter</fullName>
    </submittedName>
</protein>
<dbReference type="PANTHER" id="PTHR23517:SF3">
    <property type="entry name" value="INTEGRAL MEMBRANE TRANSPORT PROTEIN"/>
    <property type="match status" value="1"/>
</dbReference>
<dbReference type="GO" id="GO:0005886">
    <property type="term" value="C:plasma membrane"/>
    <property type="evidence" value="ECO:0007669"/>
    <property type="project" value="UniProtKB-SubCell"/>
</dbReference>
<evidence type="ECO:0000256" key="5">
    <source>
        <dbReference type="ARBA" id="ARBA00022989"/>
    </source>
</evidence>
<feature type="transmembrane region" description="Helical" evidence="8">
    <location>
        <begin position="167"/>
        <end position="186"/>
    </location>
</feature>
<feature type="transmembrane region" description="Helical" evidence="8">
    <location>
        <begin position="221"/>
        <end position="244"/>
    </location>
</feature>
<evidence type="ECO:0000256" key="3">
    <source>
        <dbReference type="ARBA" id="ARBA00022475"/>
    </source>
</evidence>
<feature type="region of interest" description="Disordered" evidence="7">
    <location>
        <begin position="411"/>
        <end position="432"/>
    </location>
</feature>
<keyword evidence="3" id="KW-1003">Cell membrane</keyword>
<sequence length="432" mass="47333">MRFRDFHPNVKLRIIMSFLTGALGSMVVPFMSVYFAKTLGATAAGFVAIFNIMVGLVFAMLGGYYADRVGRKRMMLISEAAIAAAYLVMAAVNSPWCQSPVATLVMTVVVSASWGLHKPAIEAMLIDVTEPHARQAMYRISYWTNNLSVAAAGMIGAVLFADYLFELFLAVGLMTFVSFAVTWVFITEAWKRPEGGPIGATEPKKGKLWANYRQVLRDKVFMVYVGAFMLLYSVEINLVDYIAIRLEKEMRLTPWLPWTDWQIDGMEMLGVLRTENTLLVVLLSLMIASLIRHRSDSRIMYAGLVLSIAGYSFLAYSNQPVLLVLMMFVATVGELIYVPLSQALLVNIVPDHARSSYMAINGMAFRGGMILGGVNIILGGVLPGWGMAVVIFMTGVAGLLMLRSVMPVLNQGSSSSKDNSSGNGRGAVHLSN</sequence>
<feature type="transmembrane region" description="Helical" evidence="8">
    <location>
        <begin position="299"/>
        <end position="316"/>
    </location>
</feature>
<dbReference type="InterPro" id="IPR036259">
    <property type="entry name" value="MFS_trans_sf"/>
</dbReference>
<dbReference type="SUPFAM" id="SSF103473">
    <property type="entry name" value="MFS general substrate transporter"/>
    <property type="match status" value="1"/>
</dbReference>
<comment type="subcellular location">
    <subcellularLocation>
        <location evidence="1">Cell membrane</location>
        <topology evidence="1">Multi-pass membrane protein</topology>
    </subcellularLocation>
</comment>
<accession>A0A163UDM9</accession>
<dbReference type="OrthoDB" id="9793283at2"/>
<dbReference type="RefSeq" id="WP_063187255.1">
    <property type="nucleotide sequence ID" value="NZ_LQRA01000095.1"/>
</dbReference>
<feature type="transmembrane region" description="Helical" evidence="8">
    <location>
        <begin position="41"/>
        <end position="62"/>
    </location>
</feature>
<reference evidence="11" key="1">
    <citation type="submission" date="2016-01" db="EMBL/GenBank/DDBJ databases">
        <title>Draft genome of Chromobacterium sp. F49.</title>
        <authorList>
            <person name="Hong K.W."/>
        </authorList>
    </citation>
    <scope>NUCLEOTIDE SEQUENCE [LARGE SCALE GENOMIC DNA]</scope>
    <source>
        <strain evidence="11">M63</strain>
    </source>
</reference>
<name>A0A163UDM9_9BACL</name>
<dbReference type="STRING" id="1007103.GCA_000213315_06559"/>
<dbReference type="InterPro" id="IPR050171">
    <property type="entry name" value="MFS_Transporters"/>
</dbReference>
<keyword evidence="2" id="KW-0813">Transport</keyword>
<dbReference type="InterPro" id="IPR005829">
    <property type="entry name" value="Sugar_transporter_CS"/>
</dbReference>
<comment type="caution">
    <text evidence="10">The sequence shown here is derived from an EMBL/GenBank/DDBJ whole genome shotgun (WGS) entry which is preliminary data.</text>
</comment>
<evidence type="ECO:0000256" key="2">
    <source>
        <dbReference type="ARBA" id="ARBA00022448"/>
    </source>
</evidence>
<keyword evidence="4 8" id="KW-0812">Transmembrane</keyword>
<keyword evidence="11" id="KW-1185">Reference proteome</keyword>
<dbReference type="AlphaFoldDB" id="A0A163UDM9"/>
<feature type="transmembrane region" description="Helical" evidence="8">
    <location>
        <begin position="276"/>
        <end position="292"/>
    </location>
</feature>
<feature type="transmembrane region" description="Helical" evidence="8">
    <location>
        <begin position="142"/>
        <end position="161"/>
    </location>
</feature>
<gene>
    <name evidence="10" type="ORF">AV654_33165</name>
</gene>
<feature type="domain" description="Major facilitator superfamily (MFS) profile" evidence="9">
    <location>
        <begin position="1"/>
        <end position="413"/>
    </location>
</feature>
<dbReference type="InterPro" id="IPR020846">
    <property type="entry name" value="MFS_dom"/>
</dbReference>
<dbReference type="EMBL" id="LQRA01000095">
    <property type="protein sequence ID" value="KZE73183.1"/>
    <property type="molecule type" value="Genomic_DNA"/>
</dbReference>
<dbReference type="GO" id="GO:0022857">
    <property type="term" value="F:transmembrane transporter activity"/>
    <property type="evidence" value="ECO:0007669"/>
    <property type="project" value="InterPro"/>
</dbReference>
<evidence type="ECO:0000256" key="6">
    <source>
        <dbReference type="ARBA" id="ARBA00023136"/>
    </source>
</evidence>
<feature type="transmembrane region" description="Helical" evidence="8">
    <location>
        <begin position="12"/>
        <end position="35"/>
    </location>
</feature>
<keyword evidence="5 8" id="KW-1133">Transmembrane helix</keyword>
<dbReference type="Proteomes" id="UP000076563">
    <property type="component" value="Unassembled WGS sequence"/>
</dbReference>
<keyword evidence="6 8" id="KW-0472">Membrane</keyword>
<organism evidence="10 11">
    <name type="scientific">Paenibacillus elgii</name>
    <dbReference type="NCBI Taxonomy" id="189691"/>
    <lineage>
        <taxon>Bacteria</taxon>
        <taxon>Bacillati</taxon>
        <taxon>Bacillota</taxon>
        <taxon>Bacilli</taxon>
        <taxon>Bacillales</taxon>
        <taxon>Paenibacillaceae</taxon>
        <taxon>Paenibacillus</taxon>
    </lineage>
</organism>
<feature type="compositionally biased region" description="Low complexity" evidence="7">
    <location>
        <begin position="411"/>
        <end position="422"/>
    </location>
</feature>
<dbReference type="Pfam" id="PF07690">
    <property type="entry name" value="MFS_1"/>
    <property type="match status" value="2"/>
</dbReference>
<evidence type="ECO:0000256" key="4">
    <source>
        <dbReference type="ARBA" id="ARBA00022692"/>
    </source>
</evidence>
<evidence type="ECO:0000256" key="8">
    <source>
        <dbReference type="SAM" id="Phobius"/>
    </source>
</evidence>
<dbReference type="PROSITE" id="PS00216">
    <property type="entry name" value="SUGAR_TRANSPORT_1"/>
    <property type="match status" value="1"/>
</dbReference>
<dbReference type="CDD" id="cd17329">
    <property type="entry name" value="MFS_MdtH_MDR_like"/>
    <property type="match status" value="1"/>
</dbReference>
<evidence type="ECO:0000259" key="9">
    <source>
        <dbReference type="PROSITE" id="PS50850"/>
    </source>
</evidence>
<dbReference type="PROSITE" id="PS50850">
    <property type="entry name" value="MFS"/>
    <property type="match status" value="1"/>
</dbReference>
<dbReference type="eggNOG" id="COG2271">
    <property type="taxonomic scope" value="Bacteria"/>
</dbReference>
<evidence type="ECO:0000256" key="7">
    <source>
        <dbReference type="SAM" id="MobiDB-lite"/>
    </source>
</evidence>
<evidence type="ECO:0000313" key="10">
    <source>
        <dbReference type="EMBL" id="KZE73183.1"/>
    </source>
</evidence>
<evidence type="ECO:0000256" key="1">
    <source>
        <dbReference type="ARBA" id="ARBA00004651"/>
    </source>
</evidence>
<dbReference type="PANTHER" id="PTHR23517">
    <property type="entry name" value="RESISTANCE PROTEIN MDTM, PUTATIVE-RELATED-RELATED"/>
    <property type="match status" value="1"/>
</dbReference>
<feature type="transmembrane region" description="Helical" evidence="8">
    <location>
        <begin position="322"/>
        <end position="346"/>
    </location>
</feature>
<dbReference type="Gene3D" id="1.20.1250.20">
    <property type="entry name" value="MFS general substrate transporter like domains"/>
    <property type="match status" value="1"/>
</dbReference>
<evidence type="ECO:0000313" key="11">
    <source>
        <dbReference type="Proteomes" id="UP000076563"/>
    </source>
</evidence>
<dbReference type="InterPro" id="IPR011701">
    <property type="entry name" value="MFS"/>
</dbReference>
<proteinExistence type="predicted"/>